<dbReference type="Proteomes" id="UP001175211">
    <property type="component" value="Unassembled WGS sequence"/>
</dbReference>
<dbReference type="RefSeq" id="XP_060334784.1">
    <property type="nucleotide sequence ID" value="XM_060465783.1"/>
</dbReference>
<proteinExistence type="predicted"/>
<feature type="region of interest" description="Disordered" evidence="1">
    <location>
        <begin position="1"/>
        <end position="40"/>
    </location>
</feature>
<evidence type="ECO:0000313" key="2">
    <source>
        <dbReference type="EMBL" id="KAK0463474.1"/>
    </source>
</evidence>
<comment type="caution">
    <text evidence="2">The sequence shown here is derived from an EMBL/GenBank/DDBJ whole genome shotgun (WGS) entry which is preliminary data.</text>
</comment>
<dbReference type="EMBL" id="JAUEPS010000007">
    <property type="protein sequence ID" value="KAK0463474.1"/>
    <property type="molecule type" value="Genomic_DNA"/>
</dbReference>
<dbReference type="GeneID" id="85349331"/>
<sequence>MFHDQRSFEPYTAPNDDMDRESHLSTSPNQVLRRAKPGEEKNFERDMQEIHSQMQEFFDSMQRIANMSYIVAVEASRAALEAVKAAPEATRERTLLYQTANSFCRGLVDTLRGTSEIEAIVEEISTAISNSFDGIVGRRLSYLPDVLTALVYYDARKSVTQSLPLLAQHLPSVVHDGHTHAADALEEISSQYSLRPLTLSILDKACDGILVHAIPSIEFARSTLQHFARECGLDAQLQRRIDEVMMSLVDVRNYDGRLKYFDSEIEMA</sequence>
<keyword evidence="3" id="KW-1185">Reference proteome</keyword>
<accession>A0AA39NDE8</accession>
<evidence type="ECO:0000313" key="3">
    <source>
        <dbReference type="Proteomes" id="UP001175211"/>
    </source>
</evidence>
<evidence type="ECO:0000256" key="1">
    <source>
        <dbReference type="SAM" id="MobiDB-lite"/>
    </source>
</evidence>
<gene>
    <name evidence="2" type="ORF">EV420DRAFT_1090258</name>
</gene>
<organism evidence="2 3">
    <name type="scientific">Armillaria tabescens</name>
    <name type="common">Ringless honey mushroom</name>
    <name type="synonym">Agaricus tabescens</name>
    <dbReference type="NCBI Taxonomy" id="1929756"/>
    <lineage>
        <taxon>Eukaryota</taxon>
        <taxon>Fungi</taxon>
        <taxon>Dikarya</taxon>
        <taxon>Basidiomycota</taxon>
        <taxon>Agaricomycotina</taxon>
        <taxon>Agaricomycetes</taxon>
        <taxon>Agaricomycetidae</taxon>
        <taxon>Agaricales</taxon>
        <taxon>Marasmiineae</taxon>
        <taxon>Physalacriaceae</taxon>
        <taxon>Desarmillaria</taxon>
    </lineage>
</organism>
<name>A0AA39NDE8_ARMTA</name>
<protein>
    <submittedName>
        <fullName evidence="2">Uncharacterized protein</fullName>
    </submittedName>
</protein>
<dbReference type="AlphaFoldDB" id="A0AA39NDE8"/>
<reference evidence="2" key="1">
    <citation type="submission" date="2023-06" db="EMBL/GenBank/DDBJ databases">
        <authorList>
            <consortium name="Lawrence Berkeley National Laboratory"/>
            <person name="Ahrendt S."/>
            <person name="Sahu N."/>
            <person name="Indic B."/>
            <person name="Wong-Bajracharya J."/>
            <person name="Merenyi Z."/>
            <person name="Ke H.-M."/>
            <person name="Monk M."/>
            <person name="Kocsube S."/>
            <person name="Drula E."/>
            <person name="Lipzen A."/>
            <person name="Balint B."/>
            <person name="Henrissat B."/>
            <person name="Andreopoulos B."/>
            <person name="Martin F.M."/>
            <person name="Harder C.B."/>
            <person name="Rigling D."/>
            <person name="Ford K.L."/>
            <person name="Foster G.D."/>
            <person name="Pangilinan J."/>
            <person name="Papanicolaou A."/>
            <person name="Barry K."/>
            <person name="LaButti K."/>
            <person name="Viragh M."/>
            <person name="Koriabine M."/>
            <person name="Yan M."/>
            <person name="Riley R."/>
            <person name="Champramary S."/>
            <person name="Plett K.L."/>
            <person name="Tsai I.J."/>
            <person name="Slot J."/>
            <person name="Sipos G."/>
            <person name="Plett J."/>
            <person name="Nagy L.G."/>
            <person name="Grigoriev I.V."/>
        </authorList>
    </citation>
    <scope>NUCLEOTIDE SEQUENCE</scope>
    <source>
        <strain evidence="2">CCBAS 213</strain>
    </source>
</reference>